<dbReference type="AlphaFoldDB" id="A0AAE0WLW6"/>
<dbReference type="Pfam" id="PF25137">
    <property type="entry name" value="ADH_Fe_C"/>
    <property type="match status" value="1"/>
</dbReference>
<accession>A0AAE0WLW6</accession>
<dbReference type="PANTHER" id="PTHR11496:SF97">
    <property type="entry name" value="ALCOHOL DEHYDROGENASE IRON-TYPE_GLYCEROL DEHYDROGENASE GLDA DOMAIN-CONTAINING PROTEIN"/>
    <property type="match status" value="1"/>
</dbReference>
<name>A0AAE0WLW6_9PEZI</name>
<dbReference type="EMBL" id="JAUTXT010000021">
    <property type="protein sequence ID" value="KAK3674116.1"/>
    <property type="molecule type" value="Genomic_DNA"/>
</dbReference>
<reference evidence="4" key="1">
    <citation type="submission" date="2023-07" db="EMBL/GenBank/DDBJ databases">
        <title>Black Yeasts Isolated from many extreme environments.</title>
        <authorList>
            <person name="Coleine C."/>
            <person name="Stajich J.E."/>
            <person name="Selbmann L."/>
        </authorList>
    </citation>
    <scope>NUCLEOTIDE SEQUENCE</scope>
    <source>
        <strain evidence="4">CCFEE 5485</strain>
    </source>
</reference>
<dbReference type="InterPro" id="IPR018211">
    <property type="entry name" value="ADH_Fe_CS"/>
</dbReference>
<dbReference type="GO" id="GO:0046872">
    <property type="term" value="F:metal ion binding"/>
    <property type="evidence" value="ECO:0007669"/>
    <property type="project" value="InterPro"/>
</dbReference>
<evidence type="ECO:0000259" key="2">
    <source>
        <dbReference type="Pfam" id="PF00465"/>
    </source>
</evidence>
<dbReference type="PROSITE" id="PS00060">
    <property type="entry name" value="ADH_IRON_2"/>
    <property type="match status" value="1"/>
</dbReference>
<dbReference type="GO" id="GO:0005739">
    <property type="term" value="C:mitochondrion"/>
    <property type="evidence" value="ECO:0007669"/>
    <property type="project" value="TreeGrafter"/>
</dbReference>
<dbReference type="Gene3D" id="3.40.50.1970">
    <property type="match status" value="1"/>
</dbReference>
<feature type="domain" description="Alcohol dehydrogenase iron-type/glycerol dehydrogenase GldA" evidence="2">
    <location>
        <begin position="31"/>
        <end position="183"/>
    </location>
</feature>
<dbReference type="Proteomes" id="UP001274830">
    <property type="component" value="Unassembled WGS sequence"/>
</dbReference>
<sequence length="391" mass="41887">MQNGSSPPWPVPSTTEPLFGLWQPNLSLKHLFYGEGCVRTYLLNTLPSPESKVCIITGRSLAEKTPVIRKLEVLLGMHHAITISNIRQHGPSIDVDAALQTVLQDDLIDTLISVGGGSPIDTAKSIAYRVSEARNGKWLHHIAIPTTLSAAECTPGGGYTKPDGVKVGFMAPEMAVRSIFYDPYFAAYTPTQLWLTTGMRAMDHAVECFYHPYGSEVWKVQSLWAAQTLFEYLPRARDSHPNDRRTTVMLQLAAFMSSGLKGGNLRGGMGLSHSLGHALGSPYGLPHGVTSCLTLGRVVQLKARGSETDAQQIARLLPAVGGGATGNVQADALMVGARILELVGRLGIAPSSLTALGVAQEQIPIITSRACGGVKDGPFYDSVLDLVSTLF</sequence>
<dbReference type="Gene3D" id="1.20.1090.10">
    <property type="entry name" value="Dehydroquinate synthase-like - alpha domain"/>
    <property type="match status" value="1"/>
</dbReference>
<dbReference type="CDD" id="cd08192">
    <property type="entry name" value="MAR-like"/>
    <property type="match status" value="1"/>
</dbReference>
<evidence type="ECO:0008006" key="6">
    <source>
        <dbReference type="Google" id="ProtNLM"/>
    </source>
</evidence>
<keyword evidence="5" id="KW-1185">Reference proteome</keyword>
<dbReference type="SUPFAM" id="SSF56796">
    <property type="entry name" value="Dehydroquinate synthase-like"/>
    <property type="match status" value="1"/>
</dbReference>
<comment type="caution">
    <text evidence="4">The sequence shown here is derived from an EMBL/GenBank/DDBJ whole genome shotgun (WGS) entry which is preliminary data.</text>
</comment>
<dbReference type="InterPro" id="IPR039697">
    <property type="entry name" value="Alcohol_dehydrogenase_Fe"/>
</dbReference>
<gene>
    <name evidence="4" type="ORF">LTR78_005963</name>
</gene>
<evidence type="ECO:0000313" key="4">
    <source>
        <dbReference type="EMBL" id="KAK3674116.1"/>
    </source>
</evidence>
<evidence type="ECO:0000259" key="3">
    <source>
        <dbReference type="Pfam" id="PF25137"/>
    </source>
</evidence>
<proteinExistence type="predicted"/>
<evidence type="ECO:0000256" key="1">
    <source>
        <dbReference type="ARBA" id="ARBA00023002"/>
    </source>
</evidence>
<evidence type="ECO:0000313" key="5">
    <source>
        <dbReference type="Proteomes" id="UP001274830"/>
    </source>
</evidence>
<dbReference type="InterPro" id="IPR056798">
    <property type="entry name" value="ADH_Fe_C"/>
</dbReference>
<feature type="domain" description="Fe-containing alcohol dehydrogenase-like C-terminal" evidence="3">
    <location>
        <begin position="196"/>
        <end position="371"/>
    </location>
</feature>
<dbReference type="GO" id="GO:0004022">
    <property type="term" value="F:alcohol dehydrogenase (NAD+) activity"/>
    <property type="evidence" value="ECO:0007669"/>
    <property type="project" value="TreeGrafter"/>
</dbReference>
<protein>
    <recommendedName>
        <fullName evidence="6">Alcohol dehydrogenase iron-type/glycerol dehydrogenase GldA domain-containing protein</fullName>
    </recommendedName>
</protein>
<keyword evidence="1" id="KW-0560">Oxidoreductase</keyword>
<dbReference type="Pfam" id="PF00465">
    <property type="entry name" value="Fe-ADH"/>
    <property type="match status" value="1"/>
</dbReference>
<dbReference type="InterPro" id="IPR001670">
    <property type="entry name" value="ADH_Fe/GldA"/>
</dbReference>
<dbReference type="PANTHER" id="PTHR11496">
    <property type="entry name" value="ALCOHOL DEHYDROGENASE"/>
    <property type="match status" value="1"/>
</dbReference>
<organism evidence="4 5">
    <name type="scientific">Recurvomyces mirabilis</name>
    <dbReference type="NCBI Taxonomy" id="574656"/>
    <lineage>
        <taxon>Eukaryota</taxon>
        <taxon>Fungi</taxon>
        <taxon>Dikarya</taxon>
        <taxon>Ascomycota</taxon>
        <taxon>Pezizomycotina</taxon>
        <taxon>Dothideomycetes</taxon>
        <taxon>Dothideomycetidae</taxon>
        <taxon>Mycosphaerellales</taxon>
        <taxon>Teratosphaeriaceae</taxon>
        <taxon>Recurvomyces</taxon>
    </lineage>
</organism>